<reference evidence="1 2" key="1">
    <citation type="submission" date="2020-05" db="EMBL/GenBank/DDBJ databases">
        <title>MicrobeNet Type strains.</title>
        <authorList>
            <person name="Nicholson A.C."/>
        </authorList>
    </citation>
    <scope>NUCLEOTIDE SEQUENCE [LARGE SCALE GENOMIC DNA]</scope>
    <source>
        <strain evidence="1 2">JCM 14547</strain>
    </source>
</reference>
<dbReference type="Proteomes" id="UP000555552">
    <property type="component" value="Unassembled WGS sequence"/>
</dbReference>
<protein>
    <recommendedName>
        <fullName evidence="3">NTP pyrophosphohydrolase</fullName>
    </recommendedName>
</protein>
<gene>
    <name evidence="1" type="ORF">HLB09_07695</name>
</gene>
<evidence type="ECO:0008006" key="3">
    <source>
        <dbReference type="Google" id="ProtNLM"/>
    </source>
</evidence>
<keyword evidence="2" id="KW-1185">Reference proteome</keyword>
<comment type="caution">
    <text evidence="1">The sequence shown here is derived from an EMBL/GenBank/DDBJ whole genome shotgun (WGS) entry which is preliminary data.</text>
</comment>
<dbReference type="AlphaFoldDB" id="A0A849BR41"/>
<dbReference type="EMBL" id="JABEMA010000086">
    <property type="protein sequence ID" value="NNH22974.1"/>
    <property type="molecule type" value="Genomic_DNA"/>
</dbReference>
<evidence type="ECO:0000313" key="2">
    <source>
        <dbReference type="Proteomes" id="UP000555552"/>
    </source>
</evidence>
<evidence type="ECO:0000313" key="1">
    <source>
        <dbReference type="EMBL" id="NNH22974.1"/>
    </source>
</evidence>
<dbReference type="RefSeq" id="WP_171202810.1">
    <property type="nucleotide sequence ID" value="NZ_BAAANP010000008.1"/>
</dbReference>
<accession>A0A849BR41</accession>
<name>A0A849BR41_9ACTN</name>
<organism evidence="1 2">
    <name type="scientific">Pseudokineococcus marinus</name>
    <dbReference type="NCBI Taxonomy" id="351215"/>
    <lineage>
        <taxon>Bacteria</taxon>
        <taxon>Bacillati</taxon>
        <taxon>Actinomycetota</taxon>
        <taxon>Actinomycetes</taxon>
        <taxon>Kineosporiales</taxon>
        <taxon>Kineosporiaceae</taxon>
        <taxon>Pseudokineococcus</taxon>
    </lineage>
</organism>
<proteinExistence type="predicted"/>
<sequence length="150" mass="15061">MGEEPVAAVALVDVVLVVDAANVVGSRPDGWWRDRAGAARRLLAQLALVPGRAVAGADGAPVRVLAVAAVLEGAARAAGVHPTAPGVEVLLAEGSGDDAVVELAGHLGRDLGAGTEVVVVTADRGLRARLPGRCWGPGWLLALPDAPPAR</sequence>